<dbReference type="InterPro" id="IPR029044">
    <property type="entry name" value="Nucleotide-diphossugar_trans"/>
</dbReference>
<gene>
    <name evidence="4" type="ORF">INT48_009079</name>
</gene>
<proteinExistence type="inferred from homology"/>
<keyword evidence="3" id="KW-0472">Membrane</keyword>
<dbReference type="GO" id="GO:0016020">
    <property type="term" value="C:membrane"/>
    <property type="evidence" value="ECO:0007669"/>
    <property type="project" value="InterPro"/>
</dbReference>
<dbReference type="Gene3D" id="3.90.550.10">
    <property type="entry name" value="Spore Coat Polysaccharide Biosynthesis Protein SpsA, Chain A"/>
    <property type="match status" value="1"/>
</dbReference>
<evidence type="ECO:0000313" key="4">
    <source>
        <dbReference type="EMBL" id="KAG2237346.1"/>
    </source>
</evidence>
<protein>
    <submittedName>
        <fullName evidence="4">Uncharacterized protein</fullName>
    </submittedName>
</protein>
<organism evidence="4 5">
    <name type="scientific">Thamnidium elegans</name>
    <dbReference type="NCBI Taxonomy" id="101142"/>
    <lineage>
        <taxon>Eukaryota</taxon>
        <taxon>Fungi</taxon>
        <taxon>Fungi incertae sedis</taxon>
        <taxon>Mucoromycota</taxon>
        <taxon>Mucoromycotina</taxon>
        <taxon>Mucoromycetes</taxon>
        <taxon>Mucorales</taxon>
        <taxon>Mucorineae</taxon>
        <taxon>Mucoraceae</taxon>
        <taxon>Thamnidium</taxon>
    </lineage>
</organism>
<dbReference type="AlphaFoldDB" id="A0A8H7SZV1"/>
<keyword evidence="5" id="KW-1185">Reference proteome</keyword>
<dbReference type="GO" id="GO:0006487">
    <property type="term" value="P:protein N-linked glycosylation"/>
    <property type="evidence" value="ECO:0007669"/>
    <property type="project" value="TreeGrafter"/>
</dbReference>
<sequence>MTLNECLLDADRTPMIHIKTDPVSSNKTWTRIAFWVRKNTALTLAMMLACFLTYVFLRPTSPSSDKIFQSLRGRFDPALFRLPHQDKLRPTSSFEHLEADTFLDWSRVSNASTKVKGAFVVVAREEELYRLRATMLDVESHFNNRYSYPWVIIGPTLFSRHFRELITHTTNSPVSFGLAPSIEWQEPYWIDIRKAEDASKEMSRKDLSKGESMYWRRMTRYNMGFLAFHPLLKDLEFYWKVQPGSNYHCDIQHDPFERMKREKKKFSFALTMTENHEFVRGLDETVKEFIIHHKNMLQPVSKSIYKALLHKSDKKPDESNPLGEYAGYFSNCMIYNNFMITSLDFLRSEEYNAFFDALDRAGGFFYQRWGDSLPQSIAVSLFLQAKDISYDDLNGYAHDSGAICPSNLKTFVDSKCTCNPYEYRGKIKIILYRKYINLLFIYYSGPNGA</sequence>
<name>A0A8H7SZV1_9FUNG</name>
<reference evidence="4" key="1">
    <citation type="submission" date="2021-01" db="EMBL/GenBank/DDBJ databases">
        <title>Metabolic potential, ecology and presence of endohyphal bacteria is reflected in genomic diversity of Mucoromycotina.</title>
        <authorList>
            <person name="Muszewska A."/>
            <person name="Okrasinska A."/>
            <person name="Steczkiewicz K."/>
            <person name="Drgas O."/>
            <person name="Orlowska M."/>
            <person name="Perlinska-Lenart U."/>
            <person name="Aleksandrzak-Piekarczyk T."/>
            <person name="Szatraj K."/>
            <person name="Zielenkiewicz U."/>
            <person name="Pilsyk S."/>
            <person name="Malc E."/>
            <person name="Mieczkowski P."/>
            <person name="Kruszewska J.S."/>
            <person name="Biernat P."/>
            <person name="Pawlowska J."/>
        </authorList>
    </citation>
    <scope>NUCLEOTIDE SEQUENCE</scope>
    <source>
        <strain evidence="4">WA0000018081</strain>
    </source>
</reference>
<dbReference type="PANTHER" id="PTHR31121">
    <property type="entry name" value="ALPHA-1,2 MANNOSYLTRANSFERASE KTR1"/>
    <property type="match status" value="1"/>
</dbReference>
<keyword evidence="3" id="KW-1133">Transmembrane helix</keyword>
<dbReference type="GO" id="GO:0005794">
    <property type="term" value="C:Golgi apparatus"/>
    <property type="evidence" value="ECO:0007669"/>
    <property type="project" value="TreeGrafter"/>
</dbReference>
<dbReference type="EMBL" id="JAEPRE010000007">
    <property type="protein sequence ID" value="KAG2237346.1"/>
    <property type="molecule type" value="Genomic_DNA"/>
</dbReference>
<evidence type="ECO:0000256" key="1">
    <source>
        <dbReference type="ARBA" id="ARBA00007677"/>
    </source>
</evidence>
<evidence type="ECO:0000256" key="2">
    <source>
        <dbReference type="ARBA" id="ARBA00022679"/>
    </source>
</evidence>
<dbReference type="GO" id="GO:0000026">
    <property type="term" value="F:alpha-1,2-mannosyltransferase activity"/>
    <property type="evidence" value="ECO:0007669"/>
    <property type="project" value="TreeGrafter"/>
</dbReference>
<dbReference type="GO" id="GO:0000032">
    <property type="term" value="P:cell wall mannoprotein biosynthetic process"/>
    <property type="evidence" value="ECO:0007669"/>
    <property type="project" value="TreeGrafter"/>
</dbReference>
<dbReference type="SUPFAM" id="SSF53448">
    <property type="entry name" value="Nucleotide-diphospho-sugar transferases"/>
    <property type="match status" value="1"/>
</dbReference>
<accession>A0A8H7SZV1</accession>
<feature type="non-terminal residue" evidence="4">
    <location>
        <position position="1"/>
    </location>
</feature>
<comment type="similarity">
    <text evidence="1">Belongs to the glycosyltransferase 15 family.</text>
</comment>
<keyword evidence="2" id="KW-0808">Transferase</keyword>
<dbReference type="PANTHER" id="PTHR31121:SF6">
    <property type="entry name" value="ALPHA-1,2 MANNOSYLTRANSFERASE KTR1"/>
    <property type="match status" value="1"/>
</dbReference>
<dbReference type="InterPro" id="IPR002685">
    <property type="entry name" value="Glyco_trans_15"/>
</dbReference>
<dbReference type="Proteomes" id="UP000613177">
    <property type="component" value="Unassembled WGS sequence"/>
</dbReference>
<feature type="transmembrane region" description="Helical" evidence="3">
    <location>
        <begin position="40"/>
        <end position="57"/>
    </location>
</feature>
<dbReference type="Pfam" id="PF01793">
    <property type="entry name" value="Glyco_transf_15"/>
    <property type="match status" value="1"/>
</dbReference>
<comment type="caution">
    <text evidence="4">The sequence shown here is derived from an EMBL/GenBank/DDBJ whole genome shotgun (WGS) entry which is preliminary data.</text>
</comment>
<evidence type="ECO:0000313" key="5">
    <source>
        <dbReference type="Proteomes" id="UP000613177"/>
    </source>
</evidence>
<keyword evidence="3" id="KW-0812">Transmembrane</keyword>
<evidence type="ECO:0000256" key="3">
    <source>
        <dbReference type="SAM" id="Phobius"/>
    </source>
</evidence>